<evidence type="ECO:0000313" key="8">
    <source>
        <dbReference type="Proteomes" id="UP000184287"/>
    </source>
</evidence>
<feature type="domain" description="RNA polymerase sigma-70 region 2" evidence="5">
    <location>
        <begin position="27"/>
        <end position="91"/>
    </location>
</feature>
<sequence length="187" mass="21973">MNSYAVFTDQKLIISMKSGNQMAFEEIYERHWSALYRSAYNVLREEAGSLDVVQEVFIWFWEHRDQLEVNSIRGYLLTAVKYKVANYLRSGKVRASFYDAIPKVDLDTAFPNEELEVKELREMINRFTEELPDRCKEVFRLSRDEYLTNKEIALRLGITEKTVENQINKAIKKLKTNLGKLSVFLSL</sequence>
<keyword evidence="3" id="KW-0731">Sigma factor</keyword>
<dbReference type="GO" id="GO:0016987">
    <property type="term" value="F:sigma factor activity"/>
    <property type="evidence" value="ECO:0007669"/>
    <property type="project" value="UniProtKB-KW"/>
</dbReference>
<dbReference type="AlphaFoldDB" id="A0A1M4TCV2"/>
<dbReference type="STRING" id="288992.SAMN04488522_101157"/>
<accession>A0A1M4TCV2</accession>
<dbReference type="EMBL" id="FQUQ01000001">
    <property type="protein sequence ID" value="SHE42321.1"/>
    <property type="molecule type" value="Genomic_DNA"/>
</dbReference>
<keyword evidence="2" id="KW-0805">Transcription regulation</keyword>
<keyword evidence="4" id="KW-0804">Transcription</keyword>
<dbReference type="CDD" id="cd06171">
    <property type="entry name" value="Sigma70_r4"/>
    <property type="match status" value="1"/>
</dbReference>
<evidence type="ECO:0000256" key="2">
    <source>
        <dbReference type="ARBA" id="ARBA00023015"/>
    </source>
</evidence>
<feature type="domain" description="RNA polymerase sigma factor 70 region 4 type 2" evidence="6">
    <location>
        <begin position="122"/>
        <end position="174"/>
    </location>
</feature>
<dbReference type="Pfam" id="PF08281">
    <property type="entry name" value="Sigma70_r4_2"/>
    <property type="match status" value="1"/>
</dbReference>
<gene>
    <name evidence="7" type="ORF">SAMN04488522_101157</name>
</gene>
<keyword evidence="8" id="KW-1185">Reference proteome</keyword>
<dbReference type="InterPro" id="IPR039425">
    <property type="entry name" value="RNA_pol_sigma-70-like"/>
</dbReference>
<proteinExistence type="inferred from homology"/>
<evidence type="ECO:0000313" key="7">
    <source>
        <dbReference type="EMBL" id="SHE42321.1"/>
    </source>
</evidence>
<dbReference type="InterPro" id="IPR036388">
    <property type="entry name" value="WH-like_DNA-bd_sf"/>
</dbReference>
<dbReference type="Gene3D" id="1.10.1740.10">
    <property type="match status" value="1"/>
</dbReference>
<dbReference type="GO" id="GO:0006352">
    <property type="term" value="P:DNA-templated transcription initiation"/>
    <property type="evidence" value="ECO:0007669"/>
    <property type="project" value="InterPro"/>
</dbReference>
<dbReference type="InterPro" id="IPR013249">
    <property type="entry name" value="RNA_pol_sigma70_r4_t2"/>
</dbReference>
<dbReference type="InterPro" id="IPR014284">
    <property type="entry name" value="RNA_pol_sigma-70_dom"/>
</dbReference>
<organism evidence="7 8">
    <name type="scientific">Pedobacter caeni</name>
    <dbReference type="NCBI Taxonomy" id="288992"/>
    <lineage>
        <taxon>Bacteria</taxon>
        <taxon>Pseudomonadati</taxon>
        <taxon>Bacteroidota</taxon>
        <taxon>Sphingobacteriia</taxon>
        <taxon>Sphingobacteriales</taxon>
        <taxon>Sphingobacteriaceae</taxon>
        <taxon>Pedobacter</taxon>
    </lineage>
</organism>
<dbReference type="InterPro" id="IPR014327">
    <property type="entry name" value="RNA_pol_sigma70_bacteroid"/>
</dbReference>
<dbReference type="NCBIfam" id="TIGR02937">
    <property type="entry name" value="sigma70-ECF"/>
    <property type="match status" value="1"/>
</dbReference>
<evidence type="ECO:0000256" key="3">
    <source>
        <dbReference type="ARBA" id="ARBA00023082"/>
    </source>
</evidence>
<evidence type="ECO:0000256" key="1">
    <source>
        <dbReference type="ARBA" id="ARBA00010641"/>
    </source>
</evidence>
<dbReference type="NCBIfam" id="TIGR02985">
    <property type="entry name" value="Sig70_bacteroi1"/>
    <property type="match status" value="1"/>
</dbReference>
<dbReference type="SUPFAM" id="SSF88946">
    <property type="entry name" value="Sigma2 domain of RNA polymerase sigma factors"/>
    <property type="match status" value="1"/>
</dbReference>
<dbReference type="PANTHER" id="PTHR43133">
    <property type="entry name" value="RNA POLYMERASE ECF-TYPE SIGMA FACTO"/>
    <property type="match status" value="1"/>
</dbReference>
<evidence type="ECO:0000259" key="5">
    <source>
        <dbReference type="Pfam" id="PF04542"/>
    </source>
</evidence>
<evidence type="ECO:0000259" key="6">
    <source>
        <dbReference type="Pfam" id="PF08281"/>
    </source>
</evidence>
<dbReference type="InterPro" id="IPR007627">
    <property type="entry name" value="RNA_pol_sigma70_r2"/>
</dbReference>
<dbReference type="SUPFAM" id="SSF88659">
    <property type="entry name" value="Sigma3 and sigma4 domains of RNA polymerase sigma factors"/>
    <property type="match status" value="1"/>
</dbReference>
<evidence type="ECO:0000256" key="4">
    <source>
        <dbReference type="ARBA" id="ARBA00023163"/>
    </source>
</evidence>
<dbReference type="Gene3D" id="1.10.10.10">
    <property type="entry name" value="Winged helix-like DNA-binding domain superfamily/Winged helix DNA-binding domain"/>
    <property type="match status" value="1"/>
</dbReference>
<dbReference type="OrthoDB" id="665981at2"/>
<dbReference type="InterPro" id="IPR013325">
    <property type="entry name" value="RNA_pol_sigma_r2"/>
</dbReference>
<dbReference type="InterPro" id="IPR013324">
    <property type="entry name" value="RNA_pol_sigma_r3/r4-like"/>
</dbReference>
<protein>
    <submittedName>
        <fullName evidence="7">RNA polymerase sigma-70 factor, ECF subfamily</fullName>
    </submittedName>
</protein>
<dbReference type="GO" id="GO:0003677">
    <property type="term" value="F:DNA binding"/>
    <property type="evidence" value="ECO:0007669"/>
    <property type="project" value="InterPro"/>
</dbReference>
<dbReference type="RefSeq" id="WP_073226167.1">
    <property type="nucleotide sequence ID" value="NZ_FQUQ01000001.1"/>
</dbReference>
<comment type="similarity">
    <text evidence="1">Belongs to the sigma-70 factor family. ECF subfamily.</text>
</comment>
<dbReference type="Pfam" id="PF04542">
    <property type="entry name" value="Sigma70_r2"/>
    <property type="match status" value="1"/>
</dbReference>
<name>A0A1M4TCV2_9SPHI</name>
<dbReference type="Proteomes" id="UP000184287">
    <property type="component" value="Unassembled WGS sequence"/>
</dbReference>
<dbReference type="PANTHER" id="PTHR43133:SF46">
    <property type="entry name" value="RNA POLYMERASE SIGMA-70 FACTOR ECF SUBFAMILY"/>
    <property type="match status" value="1"/>
</dbReference>
<reference evidence="8" key="1">
    <citation type="submission" date="2016-11" db="EMBL/GenBank/DDBJ databases">
        <authorList>
            <person name="Varghese N."/>
            <person name="Submissions S."/>
        </authorList>
    </citation>
    <scope>NUCLEOTIDE SEQUENCE [LARGE SCALE GENOMIC DNA]</scope>
    <source>
        <strain evidence="8">DSM 16990</strain>
    </source>
</reference>